<keyword evidence="5" id="KW-0472">Membrane</keyword>
<evidence type="ECO:0000256" key="3">
    <source>
        <dbReference type="ARBA" id="ARBA00023157"/>
    </source>
</evidence>
<evidence type="ECO:0000313" key="8">
    <source>
        <dbReference type="Proteomes" id="UP001291309"/>
    </source>
</evidence>
<dbReference type="NCBIfam" id="NF033510">
    <property type="entry name" value="Ca_tandemer"/>
    <property type="match status" value="8"/>
</dbReference>
<evidence type="ECO:0000256" key="4">
    <source>
        <dbReference type="SAM" id="MobiDB-lite"/>
    </source>
</evidence>
<dbReference type="InterPro" id="IPR014756">
    <property type="entry name" value="Ig_E-set"/>
</dbReference>
<dbReference type="RefSeq" id="WP_321544261.1">
    <property type="nucleotide sequence ID" value="NZ_JAXIVS010000001.1"/>
</dbReference>
<feature type="transmembrane region" description="Helical" evidence="5">
    <location>
        <begin position="1248"/>
        <end position="1265"/>
    </location>
</feature>
<dbReference type="InterPro" id="IPR003961">
    <property type="entry name" value="FN3_dom"/>
</dbReference>
<dbReference type="PANTHER" id="PTHR22901:SF0">
    <property type="entry name" value="SIALATE O-ACETYLESTERASE"/>
    <property type="match status" value="1"/>
</dbReference>
<keyword evidence="3" id="KW-1015">Disulfide bond</keyword>
<dbReference type="InterPro" id="IPR044016">
    <property type="entry name" value="Big_13"/>
</dbReference>
<evidence type="ECO:0000256" key="5">
    <source>
        <dbReference type="SAM" id="Phobius"/>
    </source>
</evidence>
<feature type="region of interest" description="Disordered" evidence="4">
    <location>
        <begin position="864"/>
        <end position="886"/>
    </location>
</feature>
<comment type="caution">
    <text evidence="7">The sequence shown here is derived from an EMBL/GenBank/DDBJ whole genome shotgun (WGS) entry which is preliminary data.</text>
</comment>
<feature type="domain" description="Fibronectin type-III" evidence="6">
    <location>
        <begin position="389"/>
        <end position="485"/>
    </location>
</feature>
<sequence>MTALALFLLLAAGCGTNIQEPVSSSESQLLIAVCGDGIFDPGETCDDGNTVQGDGCSPTCAIEVGYVCSGAPSVCNTVCGDGQLVDAELCDDGNTTAGDGCSASCTIEPGYGCTGYPSVCAVACGDGIKASTEACDDGNTNAGDGCSATCTVEPGATCQTPPVSAFFTRRGIANCTQVENLPTPPLPPGAVQPSLSTPARYRVRYVSGAVSYSSGANWYPGIIGINYTNNDGGQAFSIGFNPPLLGFDNRNDAINLGFTLFRDFDAVSGSVSLALIDVDCPSVNNSDNAVNVRLDAISVCQQTPVITSTPTSTGPGATIGGTAVPGASVQVFLDGSTTPLCTVTADASGQFTCPAPGLSEGTHTAVATSTIVGNSATSAPVTFTLDSVPPAAPVITGPTPNQVLTDTTPTITGTAEIGSTVTVYIDGSTTPACTAVTNASGVWSCDVGTALPEGPHTVTATATDTAGNTSQQSNTVPFTIDTAAPPSPTITGPTPGQVLTDTTPTITGTAEPGSTVTVYIDGSTTPACTAVANASGVWSCDVGTPLPEGPHTVTATATDDLGNTSPPTSPVPFTIDISAPAAPVITGPTPNQVLTDTTPTITGTAEIGSTVTVYIDGSTTPACTAVTNASGVWSCDVGTALAQGPHTVTATATDAGGNTSPPSNTVPFSIDTQAPAAPVITGPTPNQVLTDTTPTITGTAEAGATVTVYIDGSTTPACTAVANSSGVWSCDVGSALAEGPHTVTATATDTAGNTSPQSNTVPFTIDTQAPTAPTITGPTPNQVLTDNTPTITGTAEPGSTVTVYIDGSTTPACTAVANSSGVWSCDVGTPLPEGPHTVTATATDGAGNTSPPTSAVPFTIDTSLPSTPVITGPTPNQVLTDTTPTITGTATPGNTVNVYIDGSTTPACTAVANASGVWSCDVGTPLSQGPHTVTATATDGLGNTSPPSNTVPFTIDTEAPTAPVITGPTSGQVVGDNTPTITGTAEPGATVTVYIDGSTTPACTAVADASGNWSCEPTTALPDGPHTVTATATDPAGNTSPPSNTVPFTVDTSVPNLPPAPVITGPTSGQVVGDNTPPITGTATPGSTVNVYVDGGTTPVCTAVADASGNWSCEPSQPLPDGPHTITATETDGAGNTSPPSNAVSITIDTVPPETTITRGPPASTTSREAEFEFSSNEPGVRYECSLDGGAFGPCEDSYTVGVGEHTLRVRAIDAAGNVDPTPAEHKWTVTEGGGSGSERSFGGGGCSAAPFPAAWLAMMVVAAIRRRSRR</sequence>
<dbReference type="Proteomes" id="UP001291309">
    <property type="component" value="Unassembled WGS sequence"/>
</dbReference>
<feature type="domain" description="Fibronectin type-III" evidence="6">
    <location>
        <begin position="769"/>
        <end position="865"/>
    </location>
</feature>
<dbReference type="PANTHER" id="PTHR22901">
    <property type="entry name" value="SIALATE O-ACETYLESTERASE"/>
    <property type="match status" value="1"/>
</dbReference>
<dbReference type="PROSITE" id="PS50853">
    <property type="entry name" value="FN3"/>
    <property type="match status" value="3"/>
</dbReference>
<evidence type="ECO:0000313" key="7">
    <source>
        <dbReference type="EMBL" id="MDY7225554.1"/>
    </source>
</evidence>
<dbReference type="NCBIfam" id="TIGR02232">
    <property type="entry name" value="myxo_disulf_rpt"/>
    <property type="match status" value="3"/>
</dbReference>
<evidence type="ECO:0000256" key="2">
    <source>
        <dbReference type="ARBA" id="ARBA00022737"/>
    </source>
</evidence>
<feature type="compositionally biased region" description="Polar residues" evidence="4">
    <location>
        <begin position="1126"/>
        <end position="1140"/>
    </location>
</feature>
<feature type="compositionally biased region" description="Polar residues" evidence="4">
    <location>
        <begin position="967"/>
        <end position="983"/>
    </location>
</feature>
<protein>
    <submittedName>
        <fullName evidence="7">Ig-like domain-containing protein</fullName>
    </submittedName>
</protein>
<organism evidence="7 8">
    <name type="scientific">Hyalangium rubrum</name>
    <dbReference type="NCBI Taxonomy" id="3103134"/>
    <lineage>
        <taxon>Bacteria</taxon>
        <taxon>Pseudomonadati</taxon>
        <taxon>Myxococcota</taxon>
        <taxon>Myxococcia</taxon>
        <taxon>Myxococcales</taxon>
        <taxon>Cystobacterineae</taxon>
        <taxon>Archangiaceae</taxon>
        <taxon>Hyalangium</taxon>
    </lineage>
</organism>
<keyword evidence="8" id="KW-1185">Reference proteome</keyword>
<proteinExistence type="predicted"/>
<feature type="compositionally biased region" description="Polar residues" evidence="4">
    <location>
        <begin position="864"/>
        <end position="879"/>
    </location>
</feature>
<dbReference type="InterPro" id="IPR039329">
    <property type="entry name" value="SIAE"/>
</dbReference>
<dbReference type="Gene3D" id="2.60.40.10">
    <property type="entry name" value="Immunoglobulins"/>
    <property type="match status" value="9"/>
</dbReference>
<dbReference type="SUPFAM" id="SSF81296">
    <property type="entry name" value="E set domains"/>
    <property type="match status" value="1"/>
</dbReference>
<feature type="domain" description="Fibronectin type-III" evidence="6">
    <location>
        <begin position="579"/>
        <end position="675"/>
    </location>
</feature>
<feature type="region of interest" description="Disordered" evidence="4">
    <location>
        <begin position="1115"/>
        <end position="1140"/>
    </location>
</feature>
<evidence type="ECO:0000259" key="6">
    <source>
        <dbReference type="PROSITE" id="PS50853"/>
    </source>
</evidence>
<keyword evidence="2" id="KW-0677">Repeat</keyword>
<dbReference type="EMBL" id="JAXIVS010000001">
    <property type="protein sequence ID" value="MDY7225554.1"/>
    <property type="molecule type" value="Genomic_DNA"/>
</dbReference>
<reference evidence="7 8" key="1">
    <citation type="submission" date="2023-12" db="EMBL/GenBank/DDBJ databases">
        <title>the genome sequence of Hyalangium sp. s54d21.</title>
        <authorList>
            <person name="Zhang X."/>
        </authorList>
    </citation>
    <scope>NUCLEOTIDE SEQUENCE [LARGE SCALE GENOMIC DNA]</scope>
    <source>
        <strain evidence="8">s54d21</strain>
    </source>
</reference>
<dbReference type="Pfam" id="PF13948">
    <property type="entry name" value="DUF4215"/>
    <property type="match status" value="3"/>
</dbReference>
<dbReference type="InterPro" id="IPR013783">
    <property type="entry name" value="Ig-like_fold"/>
</dbReference>
<feature type="region of interest" description="Disordered" evidence="4">
    <location>
        <begin position="963"/>
        <end position="984"/>
    </location>
</feature>
<keyword evidence="1" id="KW-0732">Signal</keyword>
<name>A0ABU5GXY1_9BACT</name>
<accession>A0ABU5GXY1</accession>
<gene>
    <name evidence="7" type="ORF">SYV04_04135</name>
</gene>
<keyword evidence="5" id="KW-1133">Transmembrane helix</keyword>
<dbReference type="Pfam" id="PF19077">
    <property type="entry name" value="Big_13"/>
    <property type="match status" value="9"/>
</dbReference>
<dbReference type="InterPro" id="IPR011936">
    <property type="entry name" value="Myxo_disulph_rpt"/>
</dbReference>
<evidence type="ECO:0000256" key="1">
    <source>
        <dbReference type="ARBA" id="ARBA00022729"/>
    </source>
</evidence>
<keyword evidence="5" id="KW-0812">Transmembrane</keyword>